<evidence type="ECO:0000256" key="1">
    <source>
        <dbReference type="SAM" id="Phobius"/>
    </source>
</evidence>
<feature type="transmembrane region" description="Helical" evidence="1">
    <location>
        <begin position="54"/>
        <end position="74"/>
    </location>
</feature>
<accession>A0A1E5QQ07</accession>
<evidence type="ECO:0000313" key="2">
    <source>
        <dbReference type="EMBL" id="OEJ76755.1"/>
    </source>
</evidence>
<comment type="caution">
    <text evidence="2">The sequence shown here is derived from an EMBL/GenBank/DDBJ whole genome shotgun (WGS) entry which is preliminary data.</text>
</comment>
<dbReference type="AlphaFoldDB" id="A0A1E5QQ07"/>
<organism evidence="2">
    <name type="scientific">Desertifilum tharense IPPAS B-1220</name>
    <dbReference type="NCBI Taxonomy" id="1781255"/>
    <lineage>
        <taxon>Bacteria</taxon>
        <taxon>Bacillati</taxon>
        <taxon>Cyanobacteriota</taxon>
        <taxon>Cyanophyceae</taxon>
        <taxon>Desertifilales</taxon>
        <taxon>Desertifilaceae</taxon>
        <taxon>Desertifilum</taxon>
    </lineage>
</organism>
<name>A0A1E5QQ07_9CYAN</name>
<keyword evidence="1" id="KW-0472">Membrane</keyword>
<proteinExistence type="predicted"/>
<gene>
    <name evidence="2" type="ORF">BH720_03060</name>
</gene>
<reference evidence="2" key="1">
    <citation type="submission" date="2016-09" db="EMBL/GenBank/DDBJ databases">
        <title>Draft genome of thermotolerant cyanobacterium Desertifilum sp. strain IPPAS B-1220.</title>
        <authorList>
            <person name="Sinetova M.A."/>
            <person name="Bolakhan K."/>
            <person name="Zayadan B.K."/>
            <person name="Mironov K.S."/>
            <person name="Ustinova V."/>
            <person name="Kupriyanova E.V."/>
            <person name="Sidorov R.A."/>
            <person name="Skrypnik A.N."/>
            <person name="Gogoleva N.E."/>
            <person name="Gogolev Y.V."/>
            <person name="Los D.A."/>
        </authorList>
    </citation>
    <scope>NUCLEOTIDE SEQUENCE [LARGE SCALE GENOMIC DNA]</scope>
    <source>
        <strain evidence="2">IPPAS B-1220</strain>
    </source>
</reference>
<keyword evidence="1" id="KW-0812">Transmembrane</keyword>
<keyword evidence="1" id="KW-1133">Transmembrane helix</keyword>
<sequence>MTSDSLLVANALKVTFVVVILAYASMAAIFFSHWLKALYQDPMMDADEMFVSKLMLAIATLFWPVVVPFCYLELSAKFQRVKRRHPLKSDSH</sequence>
<feature type="transmembrane region" description="Helical" evidence="1">
    <location>
        <begin position="12"/>
        <end position="34"/>
    </location>
</feature>
<dbReference type="EMBL" id="MJGC01000032">
    <property type="protein sequence ID" value="OEJ76755.1"/>
    <property type="molecule type" value="Genomic_DNA"/>
</dbReference>
<dbReference type="RefSeq" id="WP_069965685.1">
    <property type="nucleotide sequence ID" value="NZ_CM124774.1"/>
</dbReference>
<dbReference type="OrthoDB" id="531764at2"/>
<protein>
    <submittedName>
        <fullName evidence="2">Uncharacterized protein</fullName>
    </submittedName>
</protein>